<evidence type="ECO:0000313" key="2">
    <source>
        <dbReference type="EMBL" id="PVU95379.1"/>
    </source>
</evidence>
<keyword evidence="1" id="KW-0812">Transmembrane</keyword>
<gene>
    <name evidence="2" type="ORF">BB561_001851</name>
</gene>
<keyword evidence="1" id="KW-0472">Membrane</keyword>
<accession>A0A2T9YST1</accession>
<protein>
    <submittedName>
        <fullName evidence="2">Uncharacterized protein</fullName>
    </submittedName>
</protein>
<proteinExistence type="predicted"/>
<sequence length="122" mass="13639">MMFVTALFPIILDTKPPILYTNSVVSVSLPLLIIFYNAAIVFSFPNTCPNYNPIPPMRSVYPIAVTASMSPFPSTLRLSYCYCGARVSFYRIESPLTIFSPMLPIFNSYIIIAIPNTPLCNM</sequence>
<evidence type="ECO:0000313" key="3">
    <source>
        <dbReference type="Proteomes" id="UP000245383"/>
    </source>
</evidence>
<keyword evidence="3" id="KW-1185">Reference proteome</keyword>
<dbReference type="Proteomes" id="UP000245383">
    <property type="component" value="Unassembled WGS sequence"/>
</dbReference>
<name>A0A2T9YST1_9FUNG</name>
<feature type="transmembrane region" description="Helical" evidence="1">
    <location>
        <begin position="24"/>
        <end position="44"/>
    </location>
</feature>
<dbReference type="AlphaFoldDB" id="A0A2T9YST1"/>
<comment type="caution">
    <text evidence="2">The sequence shown here is derived from an EMBL/GenBank/DDBJ whole genome shotgun (WGS) entry which is preliminary data.</text>
</comment>
<evidence type="ECO:0000256" key="1">
    <source>
        <dbReference type="SAM" id="Phobius"/>
    </source>
</evidence>
<keyword evidence="1" id="KW-1133">Transmembrane helix</keyword>
<dbReference type="EMBL" id="MBFR01000058">
    <property type="protein sequence ID" value="PVU95379.1"/>
    <property type="molecule type" value="Genomic_DNA"/>
</dbReference>
<organism evidence="2 3">
    <name type="scientific">Smittium simulii</name>
    <dbReference type="NCBI Taxonomy" id="133385"/>
    <lineage>
        <taxon>Eukaryota</taxon>
        <taxon>Fungi</taxon>
        <taxon>Fungi incertae sedis</taxon>
        <taxon>Zoopagomycota</taxon>
        <taxon>Kickxellomycotina</taxon>
        <taxon>Harpellomycetes</taxon>
        <taxon>Harpellales</taxon>
        <taxon>Legeriomycetaceae</taxon>
        <taxon>Smittium</taxon>
    </lineage>
</organism>
<reference evidence="2 3" key="1">
    <citation type="journal article" date="2018" name="MBio">
        <title>Comparative Genomics Reveals the Core Gene Toolbox for the Fungus-Insect Symbiosis.</title>
        <authorList>
            <person name="Wang Y."/>
            <person name="Stata M."/>
            <person name="Wang W."/>
            <person name="Stajich J.E."/>
            <person name="White M.M."/>
            <person name="Moncalvo J.M."/>
        </authorList>
    </citation>
    <scope>NUCLEOTIDE SEQUENCE [LARGE SCALE GENOMIC DNA]</scope>
    <source>
        <strain evidence="2 3">SWE-8-4</strain>
    </source>
</reference>